<name>A0A9D1SHM6_9FIRM</name>
<gene>
    <name evidence="2" type="ORF">IAB05_03795</name>
</gene>
<reference evidence="2" key="1">
    <citation type="submission" date="2020-10" db="EMBL/GenBank/DDBJ databases">
        <authorList>
            <person name="Gilroy R."/>
        </authorList>
    </citation>
    <scope>NUCLEOTIDE SEQUENCE</scope>
    <source>
        <strain evidence="2">18911</strain>
    </source>
</reference>
<comment type="caution">
    <text evidence="2">The sequence shown here is derived from an EMBL/GenBank/DDBJ whole genome shotgun (WGS) entry which is preliminary data.</text>
</comment>
<dbReference type="Pfam" id="PF07561">
    <property type="entry name" value="DUF1540"/>
    <property type="match status" value="2"/>
</dbReference>
<organism evidence="2 3">
    <name type="scientific">Candidatus Stercoripulliclostridium merdigallinarum</name>
    <dbReference type="NCBI Taxonomy" id="2840951"/>
    <lineage>
        <taxon>Bacteria</taxon>
        <taxon>Bacillati</taxon>
        <taxon>Bacillota</taxon>
        <taxon>Clostridia</taxon>
        <taxon>Eubacteriales</taxon>
        <taxon>Candidatus Stercoripulliclostridium</taxon>
    </lineage>
</organism>
<proteinExistence type="predicted"/>
<evidence type="ECO:0000313" key="2">
    <source>
        <dbReference type="EMBL" id="HIU60501.1"/>
    </source>
</evidence>
<sequence length="99" mass="11023">MEQLKCKTVNCRHNLKGHCNAGVIGMDDKARCMTKMKRLGGALEQTFAELEAADDMLADAPAIVQCDAECIYNHDRRCTATSILVKDKMFKTLCATRIK</sequence>
<protein>
    <submittedName>
        <fullName evidence="2">DUF1540 domain-containing protein</fullName>
    </submittedName>
</protein>
<dbReference type="InterPro" id="IPR011437">
    <property type="entry name" value="DUF1540"/>
</dbReference>
<evidence type="ECO:0000259" key="1">
    <source>
        <dbReference type="Pfam" id="PF07561"/>
    </source>
</evidence>
<evidence type="ECO:0000313" key="3">
    <source>
        <dbReference type="Proteomes" id="UP000824094"/>
    </source>
</evidence>
<reference evidence="2" key="2">
    <citation type="journal article" date="2021" name="PeerJ">
        <title>Extensive microbial diversity within the chicken gut microbiome revealed by metagenomics and culture.</title>
        <authorList>
            <person name="Gilroy R."/>
            <person name="Ravi A."/>
            <person name="Getino M."/>
            <person name="Pursley I."/>
            <person name="Horton D.L."/>
            <person name="Alikhan N.F."/>
            <person name="Baker D."/>
            <person name="Gharbi K."/>
            <person name="Hall N."/>
            <person name="Watson M."/>
            <person name="Adriaenssens E.M."/>
            <person name="Foster-Nyarko E."/>
            <person name="Jarju S."/>
            <person name="Secka A."/>
            <person name="Antonio M."/>
            <person name="Oren A."/>
            <person name="Chaudhuri R.R."/>
            <person name="La Ragione R."/>
            <person name="Hildebrand F."/>
            <person name="Pallen M.J."/>
        </authorList>
    </citation>
    <scope>NUCLEOTIDE SEQUENCE</scope>
    <source>
        <strain evidence="2">18911</strain>
    </source>
</reference>
<feature type="domain" description="DUF1540" evidence="1">
    <location>
        <begin position="5"/>
        <end position="27"/>
    </location>
</feature>
<accession>A0A9D1SHM6</accession>
<feature type="domain" description="DUF1540" evidence="1">
    <location>
        <begin position="64"/>
        <end position="96"/>
    </location>
</feature>
<dbReference type="Proteomes" id="UP000824094">
    <property type="component" value="Unassembled WGS sequence"/>
</dbReference>
<dbReference type="AlphaFoldDB" id="A0A9D1SHM6"/>
<dbReference type="EMBL" id="DVNF01000112">
    <property type="protein sequence ID" value="HIU60501.1"/>
    <property type="molecule type" value="Genomic_DNA"/>
</dbReference>